<dbReference type="GO" id="GO:0004812">
    <property type="term" value="F:aminoacyl-tRNA ligase activity"/>
    <property type="evidence" value="ECO:0007669"/>
    <property type="project" value="UniProtKB-KW"/>
</dbReference>
<sequence length="94" mass="11639">PSEMEKWFEFWKEERMNWYKSIFTHPENLGFYEHEKLAHYAKKAFDINYEASPIGKEMEGIHWRGDWDLAGHSKFSGVDQRKLYPQYRRDFWRC</sequence>
<proteinExistence type="predicted"/>
<dbReference type="AlphaFoldDB" id="A0A0G0RM10"/>
<dbReference type="Gene3D" id="3.30.930.10">
    <property type="entry name" value="Bira Bifunctional Protein, Domain 2"/>
    <property type="match status" value="1"/>
</dbReference>
<accession>A0A0G0RM10</accession>
<reference evidence="1 2" key="1">
    <citation type="journal article" date="2015" name="Nature">
        <title>rRNA introns, odd ribosomes, and small enigmatic genomes across a large radiation of phyla.</title>
        <authorList>
            <person name="Brown C.T."/>
            <person name="Hug L.A."/>
            <person name="Thomas B.C."/>
            <person name="Sharon I."/>
            <person name="Castelle C.J."/>
            <person name="Singh A."/>
            <person name="Wilkins M.J."/>
            <person name="Williams K.H."/>
            <person name="Banfield J.F."/>
        </authorList>
    </citation>
    <scope>NUCLEOTIDE SEQUENCE [LARGE SCALE GENOMIC DNA]</scope>
</reference>
<evidence type="ECO:0000313" key="1">
    <source>
        <dbReference type="EMBL" id="KKR23525.1"/>
    </source>
</evidence>
<gene>
    <name evidence="1" type="ORF">UT53_C0015G0008</name>
</gene>
<comment type="caution">
    <text evidence="1">The sequence shown here is derived from an EMBL/GenBank/DDBJ whole genome shotgun (WGS) entry which is preliminary data.</text>
</comment>
<feature type="non-terminal residue" evidence="1">
    <location>
        <position position="1"/>
    </location>
</feature>
<dbReference type="SUPFAM" id="SSF55681">
    <property type="entry name" value="Class II aaRS and biotin synthetases"/>
    <property type="match status" value="1"/>
</dbReference>
<name>A0A0G0RM10_9BACT</name>
<protein>
    <submittedName>
        <fullName evidence="1">Glycyl-tRNA synthetase</fullName>
    </submittedName>
</protein>
<evidence type="ECO:0000313" key="2">
    <source>
        <dbReference type="Proteomes" id="UP000034764"/>
    </source>
</evidence>
<dbReference type="EMBL" id="LBXD01000015">
    <property type="protein sequence ID" value="KKR23525.1"/>
    <property type="molecule type" value="Genomic_DNA"/>
</dbReference>
<dbReference type="InterPro" id="IPR045864">
    <property type="entry name" value="aa-tRNA-synth_II/BPL/LPL"/>
</dbReference>
<dbReference type="Proteomes" id="UP000034764">
    <property type="component" value="Unassembled WGS sequence"/>
</dbReference>
<organism evidence="1 2">
    <name type="scientific">Candidatus Yanofskybacteria bacterium GW2011_GWD2_39_48</name>
    <dbReference type="NCBI Taxonomy" id="1619031"/>
    <lineage>
        <taxon>Bacteria</taxon>
        <taxon>Candidatus Yanofskyibacteriota</taxon>
    </lineage>
</organism>
<keyword evidence="1" id="KW-0030">Aminoacyl-tRNA synthetase</keyword>
<keyword evidence="1" id="KW-0436">Ligase</keyword>